<reference evidence="2 3" key="1">
    <citation type="submission" date="2024-01" db="EMBL/GenBank/DDBJ databases">
        <title>The complete chloroplast genome sequence of Lithospermum erythrorhizon: insights into the phylogenetic relationship among Boraginaceae species and the maternal lineages of purple gromwells.</title>
        <authorList>
            <person name="Okada T."/>
            <person name="Watanabe K."/>
        </authorList>
    </citation>
    <scope>NUCLEOTIDE SEQUENCE [LARGE SCALE GENOMIC DNA]</scope>
</reference>
<evidence type="ECO:0000313" key="2">
    <source>
        <dbReference type="EMBL" id="GAA0161584.1"/>
    </source>
</evidence>
<keyword evidence="3" id="KW-1185">Reference proteome</keyword>
<accession>A0AAV3QBY3</accession>
<sequence>MVPRYSRKYLATPYRVPNLEITDDAPWSSCKFNYHLAKPMVSKRMVVQYRPSQDPYAAMAQSLKHITQISFYQIRCMKKDLSHKCGMIEGLGKEQATFKEELETLSHLFEERAKEVADLTRELSLEKEAAKAWAVEKATLLAERDDGANQALEQATIEKNEALASMASARVQFATQKIREFLASPNYASKIHTECAAYLYSLASEYKRRFPDLVTIFSEEKADKPEWYGDLAFSEDSFDDKAAKGTEPSTIADGDLEACPSDTNPVLDP</sequence>
<evidence type="ECO:0000313" key="3">
    <source>
        <dbReference type="Proteomes" id="UP001454036"/>
    </source>
</evidence>
<evidence type="ECO:0000256" key="1">
    <source>
        <dbReference type="SAM" id="MobiDB-lite"/>
    </source>
</evidence>
<protein>
    <submittedName>
        <fullName evidence="2">Uncharacterized protein</fullName>
    </submittedName>
</protein>
<comment type="caution">
    <text evidence="2">The sequence shown here is derived from an EMBL/GenBank/DDBJ whole genome shotgun (WGS) entry which is preliminary data.</text>
</comment>
<organism evidence="2 3">
    <name type="scientific">Lithospermum erythrorhizon</name>
    <name type="common">Purple gromwell</name>
    <name type="synonym">Lithospermum officinale var. erythrorhizon</name>
    <dbReference type="NCBI Taxonomy" id="34254"/>
    <lineage>
        <taxon>Eukaryota</taxon>
        <taxon>Viridiplantae</taxon>
        <taxon>Streptophyta</taxon>
        <taxon>Embryophyta</taxon>
        <taxon>Tracheophyta</taxon>
        <taxon>Spermatophyta</taxon>
        <taxon>Magnoliopsida</taxon>
        <taxon>eudicotyledons</taxon>
        <taxon>Gunneridae</taxon>
        <taxon>Pentapetalae</taxon>
        <taxon>asterids</taxon>
        <taxon>lamiids</taxon>
        <taxon>Boraginales</taxon>
        <taxon>Boraginaceae</taxon>
        <taxon>Boraginoideae</taxon>
        <taxon>Lithospermeae</taxon>
        <taxon>Lithospermum</taxon>
    </lineage>
</organism>
<gene>
    <name evidence="2" type="ORF">LIER_17865</name>
</gene>
<dbReference type="AlphaFoldDB" id="A0AAV3QBY3"/>
<proteinExistence type="predicted"/>
<feature type="region of interest" description="Disordered" evidence="1">
    <location>
        <begin position="240"/>
        <end position="269"/>
    </location>
</feature>
<dbReference type="EMBL" id="BAABME010004219">
    <property type="protein sequence ID" value="GAA0161584.1"/>
    <property type="molecule type" value="Genomic_DNA"/>
</dbReference>
<dbReference type="Proteomes" id="UP001454036">
    <property type="component" value="Unassembled WGS sequence"/>
</dbReference>
<name>A0AAV3QBY3_LITER</name>